<organism evidence="2 3">
    <name type="scientific">Portunus trituberculatus</name>
    <name type="common">Swimming crab</name>
    <name type="synonym">Neptunus trituberculatus</name>
    <dbReference type="NCBI Taxonomy" id="210409"/>
    <lineage>
        <taxon>Eukaryota</taxon>
        <taxon>Metazoa</taxon>
        <taxon>Ecdysozoa</taxon>
        <taxon>Arthropoda</taxon>
        <taxon>Crustacea</taxon>
        <taxon>Multicrustacea</taxon>
        <taxon>Malacostraca</taxon>
        <taxon>Eumalacostraca</taxon>
        <taxon>Eucarida</taxon>
        <taxon>Decapoda</taxon>
        <taxon>Pleocyemata</taxon>
        <taxon>Brachyura</taxon>
        <taxon>Eubrachyura</taxon>
        <taxon>Portunoidea</taxon>
        <taxon>Portunidae</taxon>
        <taxon>Portuninae</taxon>
        <taxon>Portunus</taxon>
    </lineage>
</organism>
<accession>A0A5B7E781</accession>
<evidence type="ECO:0000256" key="1">
    <source>
        <dbReference type="SAM" id="Phobius"/>
    </source>
</evidence>
<gene>
    <name evidence="2" type="ORF">E2C01_022507</name>
</gene>
<reference evidence="2 3" key="1">
    <citation type="submission" date="2019-05" db="EMBL/GenBank/DDBJ databases">
        <title>Another draft genome of Portunus trituberculatus and its Hox gene families provides insights of decapod evolution.</title>
        <authorList>
            <person name="Jeong J.-H."/>
            <person name="Song I."/>
            <person name="Kim S."/>
            <person name="Choi T."/>
            <person name="Kim D."/>
            <person name="Ryu S."/>
            <person name="Kim W."/>
        </authorList>
    </citation>
    <scope>NUCLEOTIDE SEQUENCE [LARGE SCALE GENOMIC DNA]</scope>
    <source>
        <tissue evidence="2">Muscle</tissue>
    </source>
</reference>
<keyword evidence="1" id="KW-1133">Transmembrane helix</keyword>
<keyword evidence="1" id="KW-0812">Transmembrane</keyword>
<dbReference type="OrthoDB" id="6341359at2759"/>
<keyword evidence="3" id="KW-1185">Reference proteome</keyword>
<name>A0A5B7E781_PORTR</name>
<protein>
    <submittedName>
        <fullName evidence="2">Uncharacterized protein</fullName>
    </submittedName>
</protein>
<dbReference type="Proteomes" id="UP000324222">
    <property type="component" value="Unassembled WGS sequence"/>
</dbReference>
<feature type="transmembrane region" description="Helical" evidence="1">
    <location>
        <begin position="106"/>
        <end position="129"/>
    </location>
</feature>
<evidence type="ECO:0000313" key="3">
    <source>
        <dbReference type="Proteomes" id="UP000324222"/>
    </source>
</evidence>
<comment type="caution">
    <text evidence="2">The sequence shown here is derived from an EMBL/GenBank/DDBJ whole genome shotgun (WGS) entry which is preliminary data.</text>
</comment>
<dbReference type="EMBL" id="VSRR010002045">
    <property type="protein sequence ID" value="MPC29279.1"/>
    <property type="molecule type" value="Genomic_DNA"/>
</dbReference>
<evidence type="ECO:0000313" key="2">
    <source>
        <dbReference type="EMBL" id="MPC29279.1"/>
    </source>
</evidence>
<keyword evidence="1" id="KW-0472">Membrane</keyword>
<dbReference type="AlphaFoldDB" id="A0A5B7E781"/>
<sequence length="273" mass="29676">MSSVVPELFLWEQSVNSSCGGRMECDSLYELGPPPDMILKIPPPPIPPFMENFVARLAAEGVDVRPDQGSGLAEDQKSCSLCQWADGNGVGYVELAQKGPLIDDTWFLVIISSCVAATLLGIILAIAFLKYREGKLKPLSDVALAKKEKALGLERCEAVLYPAPAITPLPVPQMDGRGSRALWAGIKPLEGNHYTVDHCQPVEQKPGLRSSLAFNITRRKVMEVYRIPEVSEAVRCGTVTYSNAVLTLVSCGPVVLTLWCCTSQHQHSLSKVV</sequence>
<proteinExistence type="predicted"/>